<sequence>MNYAWNAIKKGEELRLTDAIVEDLNINDQNDFLPSPETMELYFSIISSGKDDTDYQLILGPNPGSVGAGKSFGRFLDMVDESVTDKGCCFL</sequence>
<protein>
    <submittedName>
        <fullName evidence="2">Putative lantibiotic biosynthesis protein</fullName>
    </submittedName>
</protein>
<dbReference type="GeneID" id="64220434"/>
<dbReference type="AlphaFoldDB" id="A0A2L1U5I9"/>
<dbReference type="InterPro" id="IPR006827">
    <property type="entry name" value="Lant_deHydtase_N"/>
</dbReference>
<proteinExistence type="predicted"/>
<dbReference type="EMBL" id="CP019655">
    <property type="protein sequence ID" value="AVF28183.1"/>
    <property type="molecule type" value="Genomic_DNA"/>
</dbReference>
<evidence type="ECO:0000259" key="1">
    <source>
        <dbReference type="Pfam" id="PF04738"/>
    </source>
</evidence>
<name>A0A2L1U5I9_9BACL</name>
<evidence type="ECO:0000313" key="3">
    <source>
        <dbReference type="Proteomes" id="UP000239833"/>
    </source>
</evidence>
<evidence type="ECO:0000313" key="2">
    <source>
        <dbReference type="EMBL" id="AVF28183.1"/>
    </source>
</evidence>
<organism evidence="2 3">
    <name type="scientific">Paenibacillus larvae subsp. larvae</name>
    <dbReference type="NCBI Taxonomy" id="147375"/>
    <lineage>
        <taxon>Bacteria</taxon>
        <taxon>Bacillati</taxon>
        <taxon>Bacillota</taxon>
        <taxon>Bacilli</taxon>
        <taxon>Bacillales</taxon>
        <taxon>Paenibacillaceae</taxon>
        <taxon>Paenibacillus</taxon>
    </lineage>
</organism>
<dbReference type="Proteomes" id="UP000239833">
    <property type="component" value="Chromosome"/>
</dbReference>
<accession>A0A2L1U5I9</accession>
<dbReference type="Pfam" id="PF04738">
    <property type="entry name" value="Lant_dehydr_N"/>
    <property type="match status" value="1"/>
</dbReference>
<reference evidence="3" key="1">
    <citation type="submission" date="2017-02" db="EMBL/GenBank/DDBJ databases">
        <title>Delineation of Paenibacillus larvae strains originating from foulbrood outbreaks.</title>
        <authorList>
            <person name="Beims H."/>
            <person name="Bunk B."/>
            <person name="Sproeer C."/>
            <person name="Mohr K.I."/>
            <person name="Pradella S."/>
            <person name="Guenther G."/>
            <person name="Rohde M."/>
            <person name="von der Ohe W."/>
            <person name="Steinert M."/>
        </authorList>
    </citation>
    <scope>NUCLEOTIDE SEQUENCE [LARGE SCALE GENOMIC DNA]</scope>
    <source>
        <strain evidence="3">Eric_III</strain>
    </source>
</reference>
<gene>
    <name evidence="2" type="ORF">ERICIII_04110</name>
</gene>
<feature type="domain" description="Lantibiotic dehydratase N-terminal" evidence="1">
    <location>
        <begin position="6"/>
        <end position="82"/>
    </location>
</feature>
<dbReference type="RefSeq" id="WP_077996071.1">
    <property type="nucleotide sequence ID" value="NZ_CP019655.1"/>
</dbReference>